<dbReference type="Gene3D" id="3.40.50.300">
    <property type="entry name" value="P-loop containing nucleotide triphosphate hydrolases"/>
    <property type="match status" value="1"/>
</dbReference>
<proteinExistence type="inferred from homology"/>
<dbReference type="InterPro" id="IPR002182">
    <property type="entry name" value="NB-ARC"/>
</dbReference>
<dbReference type="GO" id="GO:0043531">
    <property type="term" value="F:ADP binding"/>
    <property type="evidence" value="ECO:0007669"/>
    <property type="project" value="InterPro"/>
</dbReference>
<keyword evidence="3" id="KW-0611">Plant defense</keyword>
<comment type="caution">
    <text evidence="6">The sequence shown here is derived from an EMBL/GenBank/DDBJ whole genome shotgun (WGS) entry which is preliminary data.</text>
</comment>
<name>A0A9J5Z5L3_SOLCO</name>
<dbReference type="GO" id="GO:0006952">
    <property type="term" value="P:defense response"/>
    <property type="evidence" value="ECO:0007669"/>
    <property type="project" value="UniProtKB-KW"/>
</dbReference>
<gene>
    <name evidence="6" type="ORF">H5410_028240</name>
</gene>
<dbReference type="FunFam" id="3.40.50.300:FF:001091">
    <property type="entry name" value="Probable disease resistance protein At1g61300"/>
    <property type="match status" value="1"/>
</dbReference>
<dbReference type="InterPro" id="IPR027417">
    <property type="entry name" value="P-loop_NTPase"/>
</dbReference>
<evidence type="ECO:0000256" key="2">
    <source>
        <dbReference type="ARBA" id="ARBA00022741"/>
    </source>
</evidence>
<dbReference type="Proteomes" id="UP000824120">
    <property type="component" value="Chromosome 5"/>
</dbReference>
<protein>
    <recommendedName>
        <fullName evidence="5">NB-ARC domain-containing protein</fullName>
    </recommendedName>
</protein>
<accession>A0A9J5Z5L3</accession>
<dbReference type="OrthoDB" id="1285647at2759"/>
<sequence length="284" mass="32723">MHSTSSTTMTEEQLDFFLLNLHNLSKYCDEQFFPSVTQYEILQNVCGNIRDFHGLLVNSYVEHGRVEYVLPQLQPMAEKVGLFLLNDQTDEDSQLFKLAHLLMKTTPIELEEKQVESKSLTSDKMIVGFKEETNWIIRKLTSGQTDLDVISITGSGKTTLAYKVYNDKSVSSHFDIRAWCIVGQEYDKKKLVDKICNQVIGSDLKLSENVDVADKLRKQLYGKRYLIVFDDLWDTTTWDELTRPFPEVEKGSRIIFTTREKKVALHGKCHSDPLNIRLLISEES</sequence>
<evidence type="ECO:0000256" key="3">
    <source>
        <dbReference type="ARBA" id="ARBA00022821"/>
    </source>
</evidence>
<keyword evidence="4" id="KW-0067">ATP-binding</keyword>
<dbReference type="Pfam" id="PF00931">
    <property type="entry name" value="NB-ARC"/>
    <property type="match status" value="1"/>
</dbReference>
<evidence type="ECO:0000256" key="4">
    <source>
        <dbReference type="ARBA" id="ARBA00022840"/>
    </source>
</evidence>
<evidence type="ECO:0000256" key="1">
    <source>
        <dbReference type="ARBA" id="ARBA00008894"/>
    </source>
</evidence>
<reference evidence="6 7" key="1">
    <citation type="submission" date="2020-09" db="EMBL/GenBank/DDBJ databases">
        <title>De no assembly of potato wild relative species, Solanum commersonii.</title>
        <authorList>
            <person name="Cho K."/>
        </authorList>
    </citation>
    <scope>NUCLEOTIDE SEQUENCE [LARGE SCALE GENOMIC DNA]</scope>
    <source>
        <strain evidence="6">LZ3.2</strain>
        <tissue evidence="6">Leaf</tissue>
    </source>
</reference>
<dbReference type="PANTHER" id="PTHR19338:SF73">
    <property type="entry name" value="DISEASE RESISTANCE PROTEIN RGA2-LIKE"/>
    <property type="match status" value="1"/>
</dbReference>
<dbReference type="EMBL" id="JACXVP010000005">
    <property type="protein sequence ID" value="KAG5606748.1"/>
    <property type="molecule type" value="Genomic_DNA"/>
</dbReference>
<comment type="similarity">
    <text evidence="1">Belongs to the disease resistance NB-LRR family.</text>
</comment>
<evidence type="ECO:0000313" key="6">
    <source>
        <dbReference type="EMBL" id="KAG5606748.1"/>
    </source>
</evidence>
<dbReference type="SUPFAM" id="SSF52540">
    <property type="entry name" value="P-loop containing nucleoside triphosphate hydrolases"/>
    <property type="match status" value="1"/>
</dbReference>
<evidence type="ECO:0000313" key="7">
    <source>
        <dbReference type="Proteomes" id="UP000824120"/>
    </source>
</evidence>
<keyword evidence="7" id="KW-1185">Reference proteome</keyword>
<keyword evidence="2" id="KW-0547">Nucleotide-binding</keyword>
<evidence type="ECO:0000259" key="5">
    <source>
        <dbReference type="Pfam" id="PF00931"/>
    </source>
</evidence>
<organism evidence="6 7">
    <name type="scientific">Solanum commersonii</name>
    <name type="common">Commerson's wild potato</name>
    <name type="synonym">Commerson's nightshade</name>
    <dbReference type="NCBI Taxonomy" id="4109"/>
    <lineage>
        <taxon>Eukaryota</taxon>
        <taxon>Viridiplantae</taxon>
        <taxon>Streptophyta</taxon>
        <taxon>Embryophyta</taxon>
        <taxon>Tracheophyta</taxon>
        <taxon>Spermatophyta</taxon>
        <taxon>Magnoliopsida</taxon>
        <taxon>eudicotyledons</taxon>
        <taxon>Gunneridae</taxon>
        <taxon>Pentapetalae</taxon>
        <taxon>asterids</taxon>
        <taxon>lamiids</taxon>
        <taxon>Solanales</taxon>
        <taxon>Solanaceae</taxon>
        <taxon>Solanoideae</taxon>
        <taxon>Solaneae</taxon>
        <taxon>Solanum</taxon>
    </lineage>
</organism>
<dbReference type="GO" id="GO:0005524">
    <property type="term" value="F:ATP binding"/>
    <property type="evidence" value="ECO:0007669"/>
    <property type="project" value="UniProtKB-KW"/>
</dbReference>
<feature type="domain" description="NB-ARC" evidence="5">
    <location>
        <begin position="132"/>
        <end position="284"/>
    </location>
</feature>
<dbReference type="AlphaFoldDB" id="A0A9J5Z5L3"/>
<dbReference type="PANTHER" id="PTHR19338">
    <property type="entry name" value="TRANSLOCASE OF INNER MITOCHONDRIAL MEMBRANE 13 HOMOLOG"/>
    <property type="match status" value="1"/>
</dbReference>